<evidence type="ECO:0000256" key="1">
    <source>
        <dbReference type="SAM" id="SignalP"/>
    </source>
</evidence>
<dbReference type="Proteomes" id="UP000075680">
    <property type="component" value="Unassembled WGS sequence"/>
</dbReference>
<dbReference type="RefSeq" id="WP_061518554.1">
    <property type="nucleotide sequence ID" value="NZ_JRUE01000123.1"/>
</dbReference>
<proteinExistence type="predicted"/>
<sequence>MKRKLLGLSLLLLWGSFVHADQNIRQTIPSYNVDSYQQAVDMKSYVGKWESDCIFNELQQNYVIESFDFKNPFLLKKTTQVFKNHICTVPLIMFNTTDHQINHILKKDDSNYILYSSLKEAINLSISKENTERMLIRLDGITYRLIKVYK</sequence>
<evidence type="ECO:0008006" key="4">
    <source>
        <dbReference type="Google" id="ProtNLM"/>
    </source>
</evidence>
<dbReference type="AlphaFoldDB" id="A0A150HUD8"/>
<reference evidence="2 3" key="1">
    <citation type="journal article" date="2016" name="Sci. Rep.">
        <title>Genomic and phenotypic characterization of the species Acinetobacter venetianus.</title>
        <authorList>
            <person name="Fondi M."/>
            <person name="Maida I."/>
            <person name="Perrin E."/>
            <person name="Orlandini V."/>
            <person name="La Torre L."/>
            <person name="Bosi E."/>
            <person name="Negroni A."/>
            <person name="Zanaroli G."/>
            <person name="Fava F."/>
            <person name="Decorosi F."/>
            <person name="Giovannetti L."/>
            <person name="Viti C."/>
            <person name="Vaneechoutte M."/>
            <person name="Dijkshoorn L."/>
            <person name="Fani R."/>
        </authorList>
    </citation>
    <scope>NUCLEOTIDE SEQUENCE [LARGE SCALE GENOMIC DNA]</scope>
    <source>
        <strain evidence="2 3">LUH5627</strain>
    </source>
</reference>
<evidence type="ECO:0000313" key="3">
    <source>
        <dbReference type="Proteomes" id="UP000075680"/>
    </source>
</evidence>
<dbReference type="EMBL" id="JRUE01000123">
    <property type="protein sequence ID" value="KXZ70571.1"/>
    <property type="molecule type" value="Genomic_DNA"/>
</dbReference>
<keyword evidence="1" id="KW-0732">Signal</keyword>
<gene>
    <name evidence="2" type="ORF">AVENLUH5627_01339</name>
</gene>
<organism evidence="2 3">
    <name type="scientific">Acinetobacter venetianus</name>
    <dbReference type="NCBI Taxonomy" id="52133"/>
    <lineage>
        <taxon>Bacteria</taxon>
        <taxon>Pseudomonadati</taxon>
        <taxon>Pseudomonadota</taxon>
        <taxon>Gammaproteobacteria</taxon>
        <taxon>Moraxellales</taxon>
        <taxon>Moraxellaceae</taxon>
        <taxon>Acinetobacter</taxon>
    </lineage>
</organism>
<evidence type="ECO:0000313" key="2">
    <source>
        <dbReference type="EMBL" id="KXZ70571.1"/>
    </source>
</evidence>
<dbReference type="PATRIC" id="fig|52133.18.peg.1390"/>
<accession>A0A150HUD8</accession>
<feature type="chain" id="PRO_5007562972" description="Lipocalin-like domain-containing protein" evidence="1">
    <location>
        <begin position="21"/>
        <end position="150"/>
    </location>
</feature>
<comment type="caution">
    <text evidence="2">The sequence shown here is derived from an EMBL/GenBank/DDBJ whole genome shotgun (WGS) entry which is preliminary data.</text>
</comment>
<feature type="signal peptide" evidence="1">
    <location>
        <begin position="1"/>
        <end position="20"/>
    </location>
</feature>
<name>A0A150HUD8_9GAMM</name>
<protein>
    <recommendedName>
        <fullName evidence="4">Lipocalin-like domain-containing protein</fullName>
    </recommendedName>
</protein>